<feature type="compositionally biased region" description="Basic and acidic residues" evidence="1">
    <location>
        <begin position="61"/>
        <end position="82"/>
    </location>
</feature>
<evidence type="ECO:0000313" key="3">
    <source>
        <dbReference type="EMBL" id="RXG42911.1"/>
    </source>
</evidence>
<name>A0A444RNU9_VERDA</name>
<keyword evidence="2" id="KW-0732">Signal</keyword>
<dbReference type="EMBL" id="RSDZ01000119">
    <property type="protein sequence ID" value="RXG42911.1"/>
    <property type="molecule type" value="Genomic_DNA"/>
</dbReference>
<accession>A0A444RNU9</accession>
<evidence type="ECO:0008006" key="5">
    <source>
        <dbReference type="Google" id="ProtNLM"/>
    </source>
</evidence>
<feature type="chain" id="PRO_5019229633" description="Cytochrome c domain-containing protein" evidence="2">
    <location>
        <begin position="22"/>
        <end position="101"/>
    </location>
</feature>
<gene>
    <name evidence="3" type="ORF">VDGE_02122</name>
</gene>
<comment type="caution">
    <text evidence="3">The sequence shown here is derived from an EMBL/GenBank/DDBJ whole genome shotgun (WGS) entry which is preliminary data.</text>
</comment>
<feature type="signal peptide" evidence="2">
    <location>
        <begin position="1"/>
        <end position="21"/>
    </location>
</feature>
<protein>
    <recommendedName>
        <fullName evidence="5">Cytochrome c domain-containing protein</fullName>
    </recommendedName>
</protein>
<feature type="region of interest" description="Disordered" evidence="1">
    <location>
        <begin position="59"/>
        <end position="82"/>
    </location>
</feature>
<evidence type="ECO:0000313" key="4">
    <source>
        <dbReference type="Proteomes" id="UP000288725"/>
    </source>
</evidence>
<dbReference type="Proteomes" id="UP000288725">
    <property type="component" value="Chromosome 7"/>
</dbReference>
<reference evidence="3 4" key="1">
    <citation type="submission" date="2018-12" db="EMBL/GenBank/DDBJ databases">
        <title>Genome of Verticillium dahliae isolate Getta Getta.</title>
        <authorList>
            <person name="Gardiner D.M."/>
        </authorList>
    </citation>
    <scope>NUCLEOTIDE SEQUENCE [LARGE SCALE GENOMIC DNA]</scope>
    <source>
        <strain evidence="3 4">Getta Getta</strain>
    </source>
</reference>
<evidence type="ECO:0000256" key="1">
    <source>
        <dbReference type="SAM" id="MobiDB-lite"/>
    </source>
</evidence>
<evidence type="ECO:0000256" key="2">
    <source>
        <dbReference type="SAM" id="SignalP"/>
    </source>
</evidence>
<dbReference type="AlphaFoldDB" id="A0A444RNU9"/>
<proteinExistence type="predicted"/>
<sequence length="101" mass="10961">MKTSTVIRGLLLAACALVVTAGPIAPLGKPVCIACARHEERGTEKLARDKRNNGIAVGYPRARETHQVPQDSEHDLPTGKFDDHELKAELLSGRKHLGMEP</sequence>
<organism evidence="3 4">
    <name type="scientific">Verticillium dahliae</name>
    <name type="common">Verticillium wilt</name>
    <dbReference type="NCBI Taxonomy" id="27337"/>
    <lineage>
        <taxon>Eukaryota</taxon>
        <taxon>Fungi</taxon>
        <taxon>Dikarya</taxon>
        <taxon>Ascomycota</taxon>
        <taxon>Pezizomycotina</taxon>
        <taxon>Sordariomycetes</taxon>
        <taxon>Hypocreomycetidae</taxon>
        <taxon>Glomerellales</taxon>
        <taxon>Plectosphaerellaceae</taxon>
        <taxon>Verticillium</taxon>
    </lineage>
</organism>